<proteinExistence type="predicted"/>
<gene>
    <name evidence="2" type="ORF">CLV98_106231</name>
</gene>
<dbReference type="Proteomes" id="UP000245880">
    <property type="component" value="Unassembled WGS sequence"/>
</dbReference>
<dbReference type="AlphaFoldDB" id="A0A316AKI8"/>
<protein>
    <submittedName>
        <fullName evidence="2">Inosine-uridine preferring nucleoside hydrolase</fullName>
    </submittedName>
</protein>
<dbReference type="GO" id="GO:0016799">
    <property type="term" value="F:hydrolase activity, hydrolyzing N-glycosyl compounds"/>
    <property type="evidence" value="ECO:0007669"/>
    <property type="project" value="InterPro"/>
</dbReference>
<feature type="domain" description="Inosine/uridine-preferring nucleoside hydrolase" evidence="1">
    <location>
        <begin position="41"/>
        <end position="228"/>
    </location>
</feature>
<evidence type="ECO:0000313" key="3">
    <source>
        <dbReference type="Proteomes" id="UP000245880"/>
    </source>
</evidence>
<dbReference type="Gene3D" id="3.90.245.10">
    <property type="entry name" value="Ribonucleoside hydrolase-like"/>
    <property type="match status" value="1"/>
</dbReference>
<reference evidence="2 3" key="1">
    <citation type="submission" date="2018-03" db="EMBL/GenBank/DDBJ databases">
        <title>Genomic Encyclopedia of Archaeal and Bacterial Type Strains, Phase II (KMG-II): from individual species to whole genera.</title>
        <authorList>
            <person name="Goeker M."/>
        </authorList>
    </citation>
    <scope>NUCLEOTIDE SEQUENCE [LARGE SCALE GENOMIC DNA]</scope>
    <source>
        <strain evidence="2 3">DSM 100346</strain>
    </source>
</reference>
<keyword evidence="3" id="KW-1185">Reference proteome</keyword>
<dbReference type="PANTHER" id="PTHR43264:SF1">
    <property type="entry name" value="INOSINE_URIDINE-PREFERRING NUCLEOSIDE HYDROLASE DOMAIN-CONTAINING PROTEIN"/>
    <property type="match status" value="1"/>
</dbReference>
<accession>A0A316AKI8</accession>
<keyword evidence="2" id="KW-0378">Hydrolase</keyword>
<evidence type="ECO:0000259" key="1">
    <source>
        <dbReference type="Pfam" id="PF01156"/>
    </source>
</evidence>
<evidence type="ECO:0000313" key="2">
    <source>
        <dbReference type="EMBL" id="PWJ57759.1"/>
    </source>
</evidence>
<name>A0A316AKI8_9BACT</name>
<dbReference type="Pfam" id="PF01156">
    <property type="entry name" value="IU_nuc_hydro"/>
    <property type="match status" value="1"/>
</dbReference>
<dbReference type="SUPFAM" id="SSF53590">
    <property type="entry name" value="Nucleoside hydrolase"/>
    <property type="match status" value="1"/>
</dbReference>
<dbReference type="EMBL" id="QGDT01000006">
    <property type="protein sequence ID" value="PWJ57759.1"/>
    <property type="molecule type" value="Genomic_DNA"/>
</dbReference>
<sequence>MSYTLFFAMKSMLEKFTFIACFFLWSVQAFSQPYGNKGVPMILDTDIGPDYDDVGALAMFHALADKGEVSPLAVVASNKHELVAPCIEVINTFYGRPQLPIGAPKGEGATKGATQGWPQMLVDKYPHTLQSTSQVPNAVSVYRRILAAQPDKSVTVVTIGFLTNLADLLASPADSLSGLSGLDLVRRKVKLLVSMAGKFPEGREYNVFVDSLASQRVFAEWPTSILFSGFEIGAEIKTGLEVVRNEGLKGPVKDVYALSLPLAPADKLGRMSWDQTAVLVAARGTNPYFGIKRGRMLVDGGHNSWADDPMGPHAYLIPQMPTPYLTQLIEALMMWEGR</sequence>
<dbReference type="InterPro" id="IPR001910">
    <property type="entry name" value="Inosine/uridine_hydrolase_dom"/>
</dbReference>
<dbReference type="PANTHER" id="PTHR43264">
    <property type="match status" value="1"/>
</dbReference>
<organism evidence="2 3">
    <name type="scientific">Dyadobacter jejuensis</name>
    <dbReference type="NCBI Taxonomy" id="1082580"/>
    <lineage>
        <taxon>Bacteria</taxon>
        <taxon>Pseudomonadati</taxon>
        <taxon>Bacteroidota</taxon>
        <taxon>Cytophagia</taxon>
        <taxon>Cytophagales</taxon>
        <taxon>Spirosomataceae</taxon>
        <taxon>Dyadobacter</taxon>
    </lineage>
</organism>
<dbReference type="InterPro" id="IPR036452">
    <property type="entry name" value="Ribo_hydro-like"/>
</dbReference>
<comment type="caution">
    <text evidence="2">The sequence shown here is derived from an EMBL/GenBank/DDBJ whole genome shotgun (WGS) entry which is preliminary data.</text>
</comment>